<gene>
    <name evidence="1" type="ORF">CDAR_578221</name>
    <name evidence="2" type="ORF">CDAR_578351</name>
</gene>
<organism evidence="1 3">
    <name type="scientific">Caerostris darwini</name>
    <dbReference type="NCBI Taxonomy" id="1538125"/>
    <lineage>
        <taxon>Eukaryota</taxon>
        <taxon>Metazoa</taxon>
        <taxon>Ecdysozoa</taxon>
        <taxon>Arthropoda</taxon>
        <taxon>Chelicerata</taxon>
        <taxon>Arachnida</taxon>
        <taxon>Araneae</taxon>
        <taxon>Araneomorphae</taxon>
        <taxon>Entelegynae</taxon>
        <taxon>Araneoidea</taxon>
        <taxon>Araneidae</taxon>
        <taxon>Caerostris</taxon>
    </lineage>
</organism>
<dbReference type="AlphaFoldDB" id="A0AAV4QCA9"/>
<dbReference type="EMBL" id="BPLQ01004255">
    <property type="protein sequence ID" value="GIY06730.1"/>
    <property type="molecule type" value="Genomic_DNA"/>
</dbReference>
<accession>A0AAV4QCA9</accession>
<reference evidence="1 3" key="1">
    <citation type="submission" date="2021-06" db="EMBL/GenBank/DDBJ databases">
        <title>Caerostris darwini draft genome.</title>
        <authorList>
            <person name="Kono N."/>
            <person name="Arakawa K."/>
        </authorList>
    </citation>
    <scope>NUCLEOTIDE SEQUENCE [LARGE SCALE GENOMIC DNA]</scope>
</reference>
<proteinExistence type="predicted"/>
<evidence type="ECO:0000313" key="3">
    <source>
        <dbReference type="Proteomes" id="UP001054837"/>
    </source>
</evidence>
<dbReference type="EMBL" id="BPLQ01004255">
    <property type="protein sequence ID" value="GIY06749.1"/>
    <property type="molecule type" value="Genomic_DNA"/>
</dbReference>
<dbReference type="Proteomes" id="UP001054837">
    <property type="component" value="Unassembled WGS sequence"/>
</dbReference>
<name>A0AAV4QCA9_9ARAC</name>
<keyword evidence="3" id="KW-1185">Reference proteome</keyword>
<evidence type="ECO:0000313" key="1">
    <source>
        <dbReference type="EMBL" id="GIY06730.1"/>
    </source>
</evidence>
<protein>
    <submittedName>
        <fullName evidence="1">Uncharacterized protein</fullName>
    </submittedName>
</protein>
<comment type="caution">
    <text evidence="1">The sequence shown here is derived from an EMBL/GenBank/DDBJ whole genome shotgun (WGS) entry which is preliminary data.</text>
</comment>
<sequence>MIRSPMEHLPGRRFQNPIPTVPNNIGIVNLTHKQKKISATCANGRSCPATVTTLVDGGQSTLATATLGNQ</sequence>
<evidence type="ECO:0000313" key="2">
    <source>
        <dbReference type="EMBL" id="GIY06749.1"/>
    </source>
</evidence>